<dbReference type="Gene3D" id="1.10.10.10">
    <property type="entry name" value="Winged helix-like DNA-binding domain superfamily/Winged helix DNA-binding domain"/>
    <property type="match status" value="1"/>
</dbReference>
<accession>A0AAV5NP02</accession>
<dbReference type="Pfam" id="PF00480">
    <property type="entry name" value="ROK"/>
    <property type="match status" value="1"/>
</dbReference>
<dbReference type="InterPro" id="IPR036390">
    <property type="entry name" value="WH_DNA-bd_sf"/>
</dbReference>
<keyword evidence="4" id="KW-1185">Reference proteome</keyword>
<dbReference type="RefSeq" id="WP_126609250.1">
    <property type="nucleotide sequence ID" value="NZ_AP025145.1"/>
</dbReference>
<evidence type="ECO:0000313" key="4">
    <source>
        <dbReference type="Proteomes" id="UP001156690"/>
    </source>
</evidence>
<dbReference type="InterPro" id="IPR011991">
    <property type="entry name" value="ArsR-like_HTH"/>
</dbReference>
<organism evidence="3 4">
    <name type="scientific">Vibrio penaeicida</name>
    <dbReference type="NCBI Taxonomy" id="104609"/>
    <lineage>
        <taxon>Bacteria</taxon>
        <taxon>Pseudomonadati</taxon>
        <taxon>Pseudomonadota</taxon>
        <taxon>Gammaproteobacteria</taxon>
        <taxon>Vibrionales</taxon>
        <taxon>Vibrionaceae</taxon>
        <taxon>Vibrio</taxon>
    </lineage>
</organism>
<dbReference type="InterPro" id="IPR000600">
    <property type="entry name" value="ROK"/>
</dbReference>
<dbReference type="EMBL" id="BSNX01000013">
    <property type="protein sequence ID" value="GLQ72352.1"/>
    <property type="molecule type" value="Genomic_DNA"/>
</dbReference>
<dbReference type="SUPFAM" id="SSF46785">
    <property type="entry name" value="Winged helix' DNA-binding domain"/>
    <property type="match status" value="1"/>
</dbReference>
<gene>
    <name evidence="3" type="ORF">GCM10007932_17120</name>
</gene>
<dbReference type="Gene3D" id="3.30.420.40">
    <property type="match status" value="2"/>
</dbReference>
<dbReference type="AlphaFoldDB" id="A0AAV5NP02"/>
<dbReference type="SUPFAM" id="SSF53067">
    <property type="entry name" value="Actin-like ATPase domain"/>
    <property type="match status" value="2"/>
</dbReference>
<dbReference type="GO" id="GO:0006355">
    <property type="term" value="P:regulation of DNA-templated transcription"/>
    <property type="evidence" value="ECO:0007669"/>
    <property type="project" value="UniProtKB-ARBA"/>
</dbReference>
<proteinExistence type="inferred from homology"/>
<protein>
    <submittedName>
        <fullName evidence="3">NagC family transcriptional regulator</fullName>
    </submittedName>
</protein>
<name>A0AAV5NP02_9VIBR</name>
<keyword evidence="2" id="KW-0119">Carbohydrate metabolism</keyword>
<reference evidence="4" key="1">
    <citation type="journal article" date="2019" name="Int. J. Syst. Evol. Microbiol.">
        <title>The Global Catalogue of Microorganisms (GCM) 10K type strain sequencing project: providing services to taxonomists for standard genome sequencing and annotation.</title>
        <authorList>
            <consortium name="The Broad Institute Genomics Platform"/>
            <consortium name="The Broad Institute Genome Sequencing Center for Infectious Disease"/>
            <person name="Wu L."/>
            <person name="Ma J."/>
        </authorList>
    </citation>
    <scope>NUCLEOTIDE SEQUENCE [LARGE SCALE GENOMIC DNA]</scope>
    <source>
        <strain evidence="4">NBRC 15640</strain>
    </source>
</reference>
<dbReference type="PROSITE" id="PS01125">
    <property type="entry name" value="ROK"/>
    <property type="match status" value="1"/>
</dbReference>
<evidence type="ECO:0000256" key="1">
    <source>
        <dbReference type="ARBA" id="ARBA00006479"/>
    </source>
</evidence>
<dbReference type="PANTHER" id="PTHR18964">
    <property type="entry name" value="ROK (REPRESSOR, ORF, KINASE) FAMILY"/>
    <property type="match status" value="1"/>
</dbReference>
<dbReference type="Proteomes" id="UP001156690">
    <property type="component" value="Unassembled WGS sequence"/>
</dbReference>
<dbReference type="InterPro" id="IPR036388">
    <property type="entry name" value="WH-like_DNA-bd_sf"/>
</dbReference>
<comment type="similarity">
    <text evidence="1">Belongs to the ROK (NagC/XylR) family.</text>
</comment>
<dbReference type="InterPro" id="IPR043129">
    <property type="entry name" value="ATPase_NBD"/>
</dbReference>
<dbReference type="InterPro" id="IPR049874">
    <property type="entry name" value="ROK_cs"/>
</dbReference>
<dbReference type="Pfam" id="PF13412">
    <property type="entry name" value="HTH_24"/>
    <property type="match status" value="1"/>
</dbReference>
<comment type="caution">
    <text evidence="3">The sequence shown here is derived from an EMBL/GenBank/DDBJ whole genome shotgun (WGS) entry which is preliminary data.</text>
</comment>
<evidence type="ECO:0000256" key="2">
    <source>
        <dbReference type="ARBA" id="ARBA00023277"/>
    </source>
</evidence>
<dbReference type="CDD" id="cd00090">
    <property type="entry name" value="HTH_ARSR"/>
    <property type="match status" value="1"/>
</dbReference>
<evidence type="ECO:0000313" key="3">
    <source>
        <dbReference type="EMBL" id="GLQ72352.1"/>
    </source>
</evidence>
<sequence>MKRSLRGGVGVSMDDVQSHNKRVILTALHQNGSCSRKEISQSVGLDQATVTRAIKPLIEEGIIVEIGTQKAARGRRSIDLGFNEQYLKILSIRLQRLNFSISIFDLSGKLIHTQTHSIDHDLNFSVVANDIISLVKEIKVADQIELLGIGVAMPGPFLESDHRMMLMTDTQNWQDFDFIAYLEETFEDCPIYASHDAKAASLSVWKELRAQYSPTALLYVSLGQGVGSGLVIDGQVYHGSLGSAGEIGHTSINFQGEECKCGNIGCLELYCSSKALIQHYEDLTQRQSVTLESVISKFHEGDVDAKNAVHHLAVCLSHGLINIVNQLNPDFIVIGDELAALGQGFLDDVTLNTKKRLLPDLAHHLTILLDASSEDIVHKGNYHLVMSNELLIPTTHLGFTR</sequence>
<dbReference type="PANTHER" id="PTHR18964:SF110">
    <property type="entry name" value="TRANSCRIPTIONAL REGULATOR, XYLR-RELATED"/>
    <property type="match status" value="1"/>
</dbReference>